<dbReference type="SUPFAM" id="SSF48264">
    <property type="entry name" value="Cytochrome P450"/>
    <property type="match status" value="1"/>
</dbReference>
<keyword evidence="6" id="KW-0560">Oxidoreductase</keyword>
<dbReference type="Pfam" id="PF00067">
    <property type="entry name" value="p450"/>
    <property type="match status" value="1"/>
</dbReference>
<evidence type="ECO:0000256" key="4">
    <source>
        <dbReference type="ARBA" id="ARBA00022723"/>
    </source>
</evidence>
<evidence type="ECO:0000256" key="5">
    <source>
        <dbReference type="ARBA" id="ARBA00023004"/>
    </source>
</evidence>
<comment type="cofactor">
    <cofactor evidence="1 7">
        <name>heme</name>
        <dbReference type="ChEBI" id="CHEBI:30413"/>
    </cofactor>
</comment>
<gene>
    <name evidence="8" type="ORF">QBC36DRAFT_43228</name>
</gene>
<evidence type="ECO:0000313" key="9">
    <source>
        <dbReference type="Proteomes" id="UP001302321"/>
    </source>
</evidence>
<comment type="similarity">
    <text evidence="2">Belongs to the cytochrome P450 family.</text>
</comment>
<dbReference type="InterPro" id="IPR001128">
    <property type="entry name" value="Cyt_P450"/>
</dbReference>
<dbReference type="CDD" id="cd11058">
    <property type="entry name" value="CYP60B-like"/>
    <property type="match status" value="1"/>
</dbReference>
<dbReference type="Gene3D" id="1.10.630.10">
    <property type="entry name" value="Cytochrome P450"/>
    <property type="match status" value="1"/>
</dbReference>
<keyword evidence="3 7" id="KW-0349">Heme</keyword>
<evidence type="ECO:0000256" key="6">
    <source>
        <dbReference type="ARBA" id="ARBA00023033"/>
    </source>
</evidence>
<keyword evidence="6" id="KW-0503">Monooxygenase</keyword>
<dbReference type="PANTHER" id="PTHR24305:SF210">
    <property type="entry name" value="CYTOCHROME P450 MONOOXYGENASE ASQL-RELATED"/>
    <property type="match status" value="1"/>
</dbReference>
<dbReference type="AlphaFoldDB" id="A0AAN6W3K9"/>
<keyword evidence="9" id="KW-1185">Reference proteome</keyword>
<evidence type="ECO:0000313" key="8">
    <source>
        <dbReference type="EMBL" id="KAK4174298.1"/>
    </source>
</evidence>
<keyword evidence="5 7" id="KW-0408">Iron</keyword>
<reference evidence="8" key="2">
    <citation type="submission" date="2023-05" db="EMBL/GenBank/DDBJ databases">
        <authorList>
            <consortium name="Lawrence Berkeley National Laboratory"/>
            <person name="Steindorff A."/>
            <person name="Hensen N."/>
            <person name="Bonometti L."/>
            <person name="Westerberg I."/>
            <person name="Brannstrom I.O."/>
            <person name="Guillou S."/>
            <person name="Cros-Aarteil S."/>
            <person name="Calhoun S."/>
            <person name="Haridas S."/>
            <person name="Kuo A."/>
            <person name="Mondo S."/>
            <person name="Pangilinan J."/>
            <person name="Riley R."/>
            <person name="Labutti K."/>
            <person name="Andreopoulos B."/>
            <person name="Lipzen A."/>
            <person name="Chen C."/>
            <person name="Yanf M."/>
            <person name="Daum C."/>
            <person name="Ng V."/>
            <person name="Clum A."/>
            <person name="Ohm R."/>
            <person name="Martin F."/>
            <person name="Silar P."/>
            <person name="Natvig D."/>
            <person name="Lalanne C."/>
            <person name="Gautier V."/>
            <person name="Ament-Velasquez S.L."/>
            <person name="Kruys A."/>
            <person name="Hutchinson M.I."/>
            <person name="Powell A.J."/>
            <person name="Barry K."/>
            <person name="Miller A.N."/>
            <person name="Grigoriev I.V."/>
            <person name="Debuchy R."/>
            <person name="Gladieux P."/>
            <person name="Thoren M.H."/>
            <person name="Johannesson H."/>
        </authorList>
    </citation>
    <scope>NUCLEOTIDE SEQUENCE</scope>
    <source>
        <strain evidence="8">CBS 892.96</strain>
    </source>
</reference>
<evidence type="ECO:0000256" key="1">
    <source>
        <dbReference type="ARBA" id="ARBA00001971"/>
    </source>
</evidence>
<name>A0AAN6W3K9_9PEZI</name>
<reference evidence="8" key="1">
    <citation type="journal article" date="2023" name="Mol. Phylogenet. Evol.">
        <title>Genome-scale phylogeny and comparative genomics of the fungal order Sordariales.</title>
        <authorList>
            <person name="Hensen N."/>
            <person name="Bonometti L."/>
            <person name="Westerberg I."/>
            <person name="Brannstrom I.O."/>
            <person name="Guillou S."/>
            <person name="Cros-Aarteil S."/>
            <person name="Calhoun S."/>
            <person name="Haridas S."/>
            <person name="Kuo A."/>
            <person name="Mondo S."/>
            <person name="Pangilinan J."/>
            <person name="Riley R."/>
            <person name="LaButti K."/>
            <person name="Andreopoulos B."/>
            <person name="Lipzen A."/>
            <person name="Chen C."/>
            <person name="Yan M."/>
            <person name="Daum C."/>
            <person name="Ng V."/>
            <person name="Clum A."/>
            <person name="Steindorff A."/>
            <person name="Ohm R.A."/>
            <person name="Martin F."/>
            <person name="Silar P."/>
            <person name="Natvig D.O."/>
            <person name="Lalanne C."/>
            <person name="Gautier V."/>
            <person name="Ament-Velasquez S.L."/>
            <person name="Kruys A."/>
            <person name="Hutchinson M.I."/>
            <person name="Powell A.J."/>
            <person name="Barry K."/>
            <person name="Miller A.N."/>
            <person name="Grigoriev I.V."/>
            <person name="Debuchy R."/>
            <person name="Gladieux P."/>
            <person name="Hiltunen Thoren M."/>
            <person name="Johannesson H."/>
        </authorList>
    </citation>
    <scope>NUCLEOTIDE SEQUENCE</scope>
    <source>
        <strain evidence="8">CBS 892.96</strain>
    </source>
</reference>
<evidence type="ECO:0000256" key="7">
    <source>
        <dbReference type="PIRSR" id="PIRSR602403-1"/>
    </source>
</evidence>
<evidence type="ECO:0000256" key="3">
    <source>
        <dbReference type="ARBA" id="ARBA00022617"/>
    </source>
</evidence>
<dbReference type="InterPro" id="IPR036396">
    <property type="entry name" value="Cyt_P450_sf"/>
</dbReference>
<dbReference type="InterPro" id="IPR002403">
    <property type="entry name" value="Cyt_P450_E_grp-IV"/>
</dbReference>
<keyword evidence="4 7" id="KW-0479">Metal-binding</keyword>
<dbReference type="PRINTS" id="PR00385">
    <property type="entry name" value="P450"/>
</dbReference>
<dbReference type="GO" id="GO:0005506">
    <property type="term" value="F:iron ion binding"/>
    <property type="evidence" value="ECO:0007669"/>
    <property type="project" value="InterPro"/>
</dbReference>
<accession>A0AAN6W3K9</accession>
<feature type="binding site" description="axial binding residue" evidence="7">
    <location>
        <position position="459"/>
    </location>
    <ligand>
        <name>heme</name>
        <dbReference type="ChEBI" id="CHEBI:30413"/>
    </ligand>
    <ligandPart>
        <name>Fe</name>
        <dbReference type="ChEBI" id="CHEBI:18248"/>
    </ligandPart>
</feature>
<dbReference type="EMBL" id="MU866289">
    <property type="protein sequence ID" value="KAK4174298.1"/>
    <property type="molecule type" value="Genomic_DNA"/>
</dbReference>
<organism evidence="8 9">
    <name type="scientific">Triangularia setosa</name>
    <dbReference type="NCBI Taxonomy" id="2587417"/>
    <lineage>
        <taxon>Eukaryota</taxon>
        <taxon>Fungi</taxon>
        <taxon>Dikarya</taxon>
        <taxon>Ascomycota</taxon>
        <taxon>Pezizomycotina</taxon>
        <taxon>Sordariomycetes</taxon>
        <taxon>Sordariomycetidae</taxon>
        <taxon>Sordariales</taxon>
        <taxon>Podosporaceae</taxon>
        <taxon>Triangularia</taxon>
    </lineage>
</organism>
<dbReference type="GO" id="GO:0020037">
    <property type="term" value="F:heme binding"/>
    <property type="evidence" value="ECO:0007669"/>
    <property type="project" value="InterPro"/>
</dbReference>
<dbReference type="GO" id="GO:0016705">
    <property type="term" value="F:oxidoreductase activity, acting on paired donors, with incorporation or reduction of molecular oxygen"/>
    <property type="evidence" value="ECO:0007669"/>
    <property type="project" value="InterPro"/>
</dbReference>
<comment type="caution">
    <text evidence="8">The sequence shown here is derived from an EMBL/GenBank/DDBJ whole genome shotgun (WGS) entry which is preliminary data.</text>
</comment>
<dbReference type="InterPro" id="IPR050121">
    <property type="entry name" value="Cytochrome_P450_monoxygenase"/>
</dbReference>
<dbReference type="Proteomes" id="UP001302321">
    <property type="component" value="Unassembled WGS sequence"/>
</dbReference>
<evidence type="ECO:0000256" key="2">
    <source>
        <dbReference type="ARBA" id="ARBA00010617"/>
    </source>
</evidence>
<protein>
    <submittedName>
        <fullName evidence="8">Cytochrome P450 pisatin demethylase-like protein</fullName>
    </submittedName>
</protein>
<proteinExistence type="inferred from homology"/>
<dbReference type="GO" id="GO:0004497">
    <property type="term" value="F:monooxygenase activity"/>
    <property type="evidence" value="ECO:0007669"/>
    <property type="project" value="UniProtKB-KW"/>
</dbReference>
<sequence length="527" mass="59585">MSVLGLVALSQVAVLAALCFLVGRALYNAFFHPLAGFPGPRLWASSRLPYATNLIRGRLHQRLKQLHDKYGPVVRIAPDELSFTVDAAWHDIYCGGFGNKGFPKHSAYRNAQTFVSLFDADDENHTRLRNLLGKEFFSLNSARRQERIVQEYTTLMIHQLRKQYVEANCPADMREWYNFLTFDVAARVTLSEDFGCLEKRTYHPWIEMVLTHFKLSALLMISRFYPPSSALLFTLAPAKLIELRDTFIRLVREKIERRMNRTLPPDDNDDFVTAALGKGAEKGLTRDELEANCILLLLAGSETMTTSLLGATHYLCENPTALRRLAAEVRATATSEEQLTFGFITENMPYLNAVLRETQRLCPPVANGPARVVNRPGTMIAGFPVPEGTAVGVTQFAANRHALNFARPNDFTPERWLSVEQAAQIDSKIGDGNLVKDVEQYSGDVRSVVRPFVVGGRDCIGQNLSWVEFRVVLARMVWNFDIEVVREEQFPSFGQWTDQKAFELWQKEPYHVRLTERTGCVGNRGSC</sequence>
<dbReference type="PANTHER" id="PTHR24305">
    <property type="entry name" value="CYTOCHROME P450"/>
    <property type="match status" value="1"/>
</dbReference>
<dbReference type="PRINTS" id="PR00465">
    <property type="entry name" value="EP450IV"/>
</dbReference>